<reference evidence="1" key="2">
    <citation type="submission" date="2022-02" db="EMBL/GenBank/DDBJ databases">
        <authorList>
            <person name="Elcheninov A.G."/>
            <person name="Sorokin D.Y."/>
            <person name="Kublanov I.V."/>
        </authorList>
    </citation>
    <scope>NUCLEOTIDE SEQUENCE</scope>
    <source>
        <strain evidence="1">AArc-St2</strain>
    </source>
</reference>
<keyword evidence="2" id="KW-1185">Reference proteome</keyword>
<organism evidence="1 2">
    <name type="scientific">Natronocalculus amylovorans</name>
    <dbReference type="NCBI Taxonomy" id="2917812"/>
    <lineage>
        <taxon>Archaea</taxon>
        <taxon>Methanobacteriati</taxon>
        <taxon>Methanobacteriota</taxon>
        <taxon>Stenosarchaea group</taxon>
        <taxon>Halobacteria</taxon>
        <taxon>Halobacteriales</taxon>
        <taxon>Haloferacaceae</taxon>
        <taxon>Natronocalculus</taxon>
    </lineage>
</organism>
<evidence type="ECO:0000313" key="1">
    <source>
        <dbReference type="EMBL" id="MCL9817822.1"/>
    </source>
</evidence>
<proteinExistence type="predicted"/>
<dbReference type="EMBL" id="JAKRVX010000006">
    <property type="protein sequence ID" value="MCL9817822.1"/>
    <property type="molecule type" value="Genomic_DNA"/>
</dbReference>
<comment type="caution">
    <text evidence="1">The sequence shown here is derived from an EMBL/GenBank/DDBJ whole genome shotgun (WGS) entry which is preliminary data.</text>
</comment>
<evidence type="ECO:0000313" key="2">
    <source>
        <dbReference type="Proteomes" id="UP001203207"/>
    </source>
</evidence>
<protein>
    <submittedName>
        <fullName evidence="1">Uncharacterized protein</fullName>
    </submittedName>
</protein>
<gene>
    <name evidence="1" type="ORF">AArcSt2_12810</name>
</gene>
<sequence>MKSDSIPTLKRRELLASASVIGVGSMGLVRGRWTVSASDRPYTNYTYASSNGIDLVVGWYSTYNRGAGDEFVSGLPLTEDAEWAETETDAYVSDPTNVAGPVIEIDNALPGDSGTLSVGLSLDPDSEPATVWMRQRLAAGENMLADTVAIELWYDHGPLGIGSCLGAENGSTGDPIVTGTLEHTRQDIIGGVSLQDGFQINPGMTDNSCLDPDDRYCLGFAWELPNGLPNTLQGTGVGFALDFVAVPCDFTDNPFTHGVGNE</sequence>
<dbReference type="RefSeq" id="WP_174654145.1">
    <property type="nucleotide sequence ID" value="NZ_JAKRVX010000006.1"/>
</dbReference>
<accession>A0AAE3FYQ4</accession>
<name>A0AAE3FYQ4_9EURY</name>
<reference evidence="1" key="1">
    <citation type="journal article" date="2022" name="Syst. Appl. Microbiol.">
        <title>Natronocalculus amylovorans gen. nov., sp. nov., and Natranaeroarchaeum aerophilus sp. nov., dominant culturable amylolytic natronoarchaea from hypersaline soda lakes in southwestern Siberia.</title>
        <authorList>
            <person name="Sorokin D.Y."/>
            <person name="Elcheninov A.G."/>
            <person name="Khizhniak T.V."/>
            <person name="Koenen M."/>
            <person name="Bale N.J."/>
            <person name="Damste J.S.S."/>
            <person name="Kublanov I.V."/>
        </authorList>
    </citation>
    <scope>NUCLEOTIDE SEQUENCE</scope>
    <source>
        <strain evidence="1">AArc-St2</strain>
    </source>
</reference>
<dbReference type="AlphaFoldDB" id="A0AAE3FYQ4"/>
<dbReference type="Proteomes" id="UP001203207">
    <property type="component" value="Unassembled WGS sequence"/>
</dbReference>